<comment type="caution">
    <text evidence="2">The sequence shown here is derived from an EMBL/GenBank/DDBJ whole genome shotgun (WGS) entry which is preliminary data.</text>
</comment>
<dbReference type="EMBL" id="JAMQON010000005">
    <property type="protein sequence ID" value="MDS0261190.1"/>
    <property type="molecule type" value="Genomic_DNA"/>
</dbReference>
<gene>
    <name evidence="2" type="ORF">NDI56_17455</name>
</gene>
<evidence type="ECO:0000313" key="2">
    <source>
        <dbReference type="EMBL" id="MDS0261190.1"/>
    </source>
</evidence>
<feature type="compositionally biased region" description="Basic and acidic residues" evidence="1">
    <location>
        <begin position="14"/>
        <end position="37"/>
    </location>
</feature>
<accession>A0ABU2FH90</accession>
<organism evidence="2 3">
    <name type="scientific">Haloarcula saliterrae</name>
    <dbReference type="NCBI Taxonomy" id="2950534"/>
    <lineage>
        <taxon>Archaea</taxon>
        <taxon>Methanobacteriati</taxon>
        <taxon>Methanobacteriota</taxon>
        <taxon>Stenosarchaea group</taxon>
        <taxon>Halobacteria</taxon>
        <taxon>Halobacteriales</taxon>
        <taxon>Haloarculaceae</taxon>
        <taxon>Haloarcula</taxon>
    </lineage>
</organism>
<proteinExistence type="predicted"/>
<dbReference type="Proteomes" id="UP001259659">
    <property type="component" value="Unassembled WGS sequence"/>
</dbReference>
<keyword evidence="3" id="KW-1185">Reference proteome</keyword>
<feature type="region of interest" description="Disordered" evidence="1">
    <location>
        <begin position="1"/>
        <end position="37"/>
    </location>
</feature>
<evidence type="ECO:0000256" key="1">
    <source>
        <dbReference type="SAM" id="MobiDB-lite"/>
    </source>
</evidence>
<dbReference type="Pfam" id="PF07849">
    <property type="entry name" value="DUF1641"/>
    <property type="match status" value="1"/>
</dbReference>
<sequence length="245" mass="25605">MAKRQQSYPTSATHGEREDATDHEGRAALEEALSERGDELAALVRSSDELDDALTTAILVAASADDDEVQHVTDSASNLVEAADGLSTDGAASLAAELGENADDLSDSLETVVELQREGHVDDFATVATALTDSLSPEEIEELVTMLEEGGGDIVDALDVVLDLQRNGDLEALVDTAQTLSALDLDPDAVEGMNELVGAVGQAQRESEPRGLLGTVSALQSADVRAGLGYLVSVLQALGRSARHR</sequence>
<name>A0ABU2FH90_9EURY</name>
<evidence type="ECO:0000313" key="3">
    <source>
        <dbReference type="Proteomes" id="UP001259659"/>
    </source>
</evidence>
<dbReference type="InterPro" id="IPR012440">
    <property type="entry name" value="DUF1641"/>
</dbReference>
<dbReference type="RefSeq" id="WP_310920997.1">
    <property type="nucleotide sequence ID" value="NZ_JAMQON010000005.1"/>
</dbReference>
<feature type="compositionally biased region" description="Polar residues" evidence="1">
    <location>
        <begin position="1"/>
        <end position="13"/>
    </location>
</feature>
<reference evidence="2 3" key="1">
    <citation type="submission" date="2022-06" db="EMBL/GenBank/DDBJ databases">
        <title>Haloarcula sp. a new haloarchaeum isolate from saline soil.</title>
        <authorList>
            <person name="Strakova D."/>
            <person name="Galisteo C."/>
            <person name="Sanchez-Porro C."/>
            <person name="Ventosa A."/>
        </authorList>
    </citation>
    <scope>NUCLEOTIDE SEQUENCE [LARGE SCALE GENOMIC DNA]</scope>
    <source>
        <strain evidence="2 3">S1CR25-12</strain>
    </source>
</reference>
<protein>
    <submittedName>
        <fullName evidence="2">DUF1641 domain-containing protein</fullName>
    </submittedName>
</protein>